<sequence length="72" mass="8171">MNGRSLHLMYAITHINSFSLLMHGTCKKRRWFAEAEQNKNSAKYPENAATETQAEGCKGIQLTALRNQNRSC</sequence>
<evidence type="ECO:0000313" key="1">
    <source>
        <dbReference type="EMBL" id="KAJ1174887.1"/>
    </source>
</evidence>
<gene>
    <name evidence="1" type="ORF">NDU88_000178</name>
</gene>
<comment type="caution">
    <text evidence="1">The sequence shown here is derived from an EMBL/GenBank/DDBJ whole genome shotgun (WGS) entry which is preliminary data.</text>
</comment>
<keyword evidence="2" id="KW-1185">Reference proteome</keyword>
<accession>A0AAV7TGE7</accession>
<reference evidence="1" key="1">
    <citation type="journal article" date="2022" name="bioRxiv">
        <title>Sequencing and chromosome-scale assembly of the giantPleurodeles waltlgenome.</title>
        <authorList>
            <person name="Brown T."/>
            <person name="Elewa A."/>
            <person name="Iarovenko S."/>
            <person name="Subramanian E."/>
            <person name="Araus A.J."/>
            <person name="Petzold A."/>
            <person name="Susuki M."/>
            <person name="Suzuki K.-i.T."/>
            <person name="Hayashi T."/>
            <person name="Toyoda A."/>
            <person name="Oliveira C."/>
            <person name="Osipova E."/>
            <person name="Leigh N.D."/>
            <person name="Simon A."/>
            <person name="Yun M.H."/>
        </authorList>
    </citation>
    <scope>NUCLEOTIDE SEQUENCE</scope>
    <source>
        <strain evidence="1">20211129_DDA</strain>
        <tissue evidence="1">Liver</tissue>
    </source>
</reference>
<dbReference type="EMBL" id="JANPWB010000006">
    <property type="protein sequence ID" value="KAJ1174887.1"/>
    <property type="molecule type" value="Genomic_DNA"/>
</dbReference>
<name>A0AAV7TGE7_PLEWA</name>
<organism evidence="1 2">
    <name type="scientific">Pleurodeles waltl</name>
    <name type="common">Iberian ribbed newt</name>
    <dbReference type="NCBI Taxonomy" id="8319"/>
    <lineage>
        <taxon>Eukaryota</taxon>
        <taxon>Metazoa</taxon>
        <taxon>Chordata</taxon>
        <taxon>Craniata</taxon>
        <taxon>Vertebrata</taxon>
        <taxon>Euteleostomi</taxon>
        <taxon>Amphibia</taxon>
        <taxon>Batrachia</taxon>
        <taxon>Caudata</taxon>
        <taxon>Salamandroidea</taxon>
        <taxon>Salamandridae</taxon>
        <taxon>Pleurodelinae</taxon>
        <taxon>Pleurodeles</taxon>
    </lineage>
</organism>
<dbReference type="Proteomes" id="UP001066276">
    <property type="component" value="Chromosome 3_2"/>
</dbReference>
<proteinExistence type="predicted"/>
<protein>
    <submittedName>
        <fullName evidence="1">Uncharacterized protein</fullName>
    </submittedName>
</protein>
<evidence type="ECO:0000313" key="2">
    <source>
        <dbReference type="Proteomes" id="UP001066276"/>
    </source>
</evidence>
<dbReference type="AlphaFoldDB" id="A0AAV7TGE7"/>